<dbReference type="AlphaFoldDB" id="A0A0G0ZZR5"/>
<dbReference type="CDD" id="cd09279">
    <property type="entry name" value="RNase_HI_like"/>
    <property type="match status" value="1"/>
</dbReference>
<dbReference type="InterPro" id="IPR036397">
    <property type="entry name" value="RNaseH_sf"/>
</dbReference>
<dbReference type="InterPro" id="IPR012337">
    <property type="entry name" value="RNaseH-like_sf"/>
</dbReference>
<comment type="caution">
    <text evidence="2">The sequence shown here is derived from an EMBL/GenBank/DDBJ whole genome shotgun (WGS) entry which is preliminary data.</text>
</comment>
<dbReference type="InterPro" id="IPR053151">
    <property type="entry name" value="RNase_H-like"/>
</dbReference>
<feature type="domain" description="RNase H type-1" evidence="1">
    <location>
        <begin position="15"/>
        <end position="152"/>
    </location>
</feature>
<name>A0A0G0ZZR5_9BACT</name>
<evidence type="ECO:0000259" key="1">
    <source>
        <dbReference type="PROSITE" id="PS50879"/>
    </source>
</evidence>
<protein>
    <submittedName>
        <fullName evidence="2">Ribonuclease H</fullName>
    </submittedName>
</protein>
<dbReference type="Proteomes" id="UP000034837">
    <property type="component" value="Unassembled WGS sequence"/>
</dbReference>
<dbReference type="EMBL" id="LCDO01000037">
    <property type="protein sequence ID" value="KKS54255.1"/>
    <property type="molecule type" value="Genomic_DNA"/>
</dbReference>
<dbReference type="PANTHER" id="PTHR47723">
    <property type="entry name" value="OS05G0353850 PROTEIN"/>
    <property type="match status" value="1"/>
</dbReference>
<dbReference type="SUPFAM" id="SSF53098">
    <property type="entry name" value="Ribonuclease H-like"/>
    <property type="match status" value="1"/>
</dbReference>
<organism evidence="2 3">
    <name type="scientific">Candidatus Magasanikbacteria bacterium GW2011_GWA2_42_32</name>
    <dbReference type="NCBI Taxonomy" id="1619039"/>
    <lineage>
        <taxon>Bacteria</taxon>
        <taxon>Candidatus Magasanikiibacteriota</taxon>
    </lineage>
</organism>
<dbReference type="Pfam" id="PF13456">
    <property type="entry name" value="RVT_3"/>
    <property type="match status" value="1"/>
</dbReference>
<dbReference type="GO" id="GO:0003676">
    <property type="term" value="F:nucleic acid binding"/>
    <property type="evidence" value="ECO:0007669"/>
    <property type="project" value="InterPro"/>
</dbReference>
<gene>
    <name evidence="2" type="ORF">UV20_C0037G0009</name>
</gene>
<proteinExistence type="predicted"/>
<dbReference type="PANTHER" id="PTHR47723:SF19">
    <property type="entry name" value="POLYNUCLEOTIDYL TRANSFERASE, RIBONUCLEASE H-LIKE SUPERFAMILY PROTEIN"/>
    <property type="match status" value="1"/>
</dbReference>
<dbReference type="PROSITE" id="PS50879">
    <property type="entry name" value="RNASE_H_1"/>
    <property type="match status" value="1"/>
</dbReference>
<dbReference type="InterPro" id="IPR002156">
    <property type="entry name" value="RNaseH_domain"/>
</dbReference>
<accession>A0A0G0ZZR5</accession>
<reference evidence="2 3" key="1">
    <citation type="journal article" date="2015" name="Nature">
        <title>rRNA introns, odd ribosomes, and small enigmatic genomes across a large radiation of phyla.</title>
        <authorList>
            <person name="Brown C.T."/>
            <person name="Hug L.A."/>
            <person name="Thomas B.C."/>
            <person name="Sharon I."/>
            <person name="Castelle C.J."/>
            <person name="Singh A."/>
            <person name="Wilkins M.J."/>
            <person name="Williams K.H."/>
            <person name="Banfield J.F."/>
        </authorList>
    </citation>
    <scope>NUCLEOTIDE SEQUENCE [LARGE SCALE GENOMIC DNA]</scope>
</reference>
<dbReference type="Gene3D" id="3.30.420.10">
    <property type="entry name" value="Ribonuclease H-like superfamily/Ribonuclease H"/>
    <property type="match status" value="1"/>
</dbReference>
<sequence length="153" mass="17133">MVRMLKTHKQVNTPIKRKVTVHTDGGALNNPGPAAIGVVIQGTADATPRTYSASIGDRTNNEAEYEAVIFALKKLKSLYGKEVVRDVSIEFFSDSTLMVQQLNHKFKIEHDNIVPLFIKIWNLLIHFGSVTFRYIPREQNRVADGLVKGVLSQ</sequence>
<evidence type="ECO:0000313" key="2">
    <source>
        <dbReference type="EMBL" id="KKS54255.1"/>
    </source>
</evidence>
<evidence type="ECO:0000313" key="3">
    <source>
        <dbReference type="Proteomes" id="UP000034837"/>
    </source>
</evidence>
<dbReference type="GO" id="GO:0004523">
    <property type="term" value="F:RNA-DNA hybrid ribonuclease activity"/>
    <property type="evidence" value="ECO:0007669"/>
    <property type="project" value="InterPro"/>
</dbReference>